<proteinExistence type="predicted"/>
<dbReference type="EMBL" id="JAHRIO010004745">
    <property type="protein sequence ID" value="MEQ2160127.1"/>
    <property type="molecule type" value="Genomic_DNA"/>
</dbReference>
<reference evidence="1 2" key="1">
    <citation type="submission" date="2021-06" db="EMBL/GenBank/DDBJ databases">
        <authorList>
            <person name="Palmer J.M."/>
        </authorList>
    </citation>
    <scope>NUCLEOTIDE SEQUENCE [LARGE SCALE GENOMIC DNA]</scope>
    <source>
        <strain evidence="1 2">GA_2019</strain>
        <tissue evidence="1">Muscle</tissue>
    </source>
</reference>
<feature type="non-terminal residue" evidence="1">
    <location>
        <position position="1"/>
    </location>
</feature>
<evidence type="ECO:0000313" key="1">
    <source>
        <dbReference type="EMBL" id="MEQ2160127.1"/>
    </source>
</evidence>
<gene>
    <name evidence="1" type="ORF">GOODEAATRI_030304</name>
</gene>
<accession>A0ABV0MM01</accession>
<organism evidence="1 2">
    <name type="scientific">Goodea atripinnis</name>
    <dbReference type="NCBI Taxonomy" id="208336"/>
    <lineage>
        <taxon>Eukaryota</taxon>
        <taxon>Metazoa</taxon>
        <taxon>Chordata</taxon>
        <taxon>Craniata</taxon>
        <taxon>Vertebrata</taxon>
        <taxon>Euteleostomi</taxon>
        <taxon>Actinopterygii</taxon>
        <taxon>Neopterygii</taxon>
        <taxon>Teleostei</taxon>
        <taxon>Neoteleostei</taxon>
        <taxon>Acanthomorphata</taxon>
        <taxon>Ovalentaria</taxon>
        <taxon>Atherinomorphae</taxon>
        <taxon>Cyprinodontiformes</taxon>
        <taxon>Goodeidae</taxon>
        <taxon>Goodea</taxon>
    </lineage>
</organism>
<protein>
    <submittedName>
        <fullName evidence="1">Uncharacterized protein</fullName>
    </submittedName>
</protein>
<evidence type="ECO:0000313" key="2">
    <source>
        <dbReference type="Proteomes" id="UP001476798"/>
    </source>
</evidence>
<comment type="caution">
    <text evidence="1">The sequence shown here is derived from an EMBL/GenBank/DDBJ whole genome shotgun (WGS) entry which is preliminary data.</text>
</comment>
<dbReference type="Proteomes" id="UP001476798">
    <property type="component" value="Unassembled WGS sequence"/>
</dbReference>
<keyword evidence="2" id="KW-1185">Reference proteome</keyword>
<sequence>LFPVAVCPDLPIDGVAVLMGNDIPGGLGLPSLVELEEPSPIWEKVSIPLTNICHLPNKLMKHYKNV</sequence>
<name>A0ABV0MM01_9TELE</name>